<dbReference type="OrthoDB" id="9807125at2"/>
<evidence type="ECO:0000256" key="1">
    <source>
        <dbReference type="ARBA" id="ARBA00023122"/>
    </source>
</evidence>
<dbReference type="RefSeq" id="WP_147089713.1">
    <property type="nucleotide sequence ID" value="NZ_BAABJD010000001.1"/>
</dbReference>
<dbReference type="PROSITE" id="PS51371">
    <property type="entry name" value="CBS"/>
    <property type="match status" value="2"/>
</dbReference>
<dbReference type="SMART" id="SM00116">
    <property type="entry name" value="CBS"/>
    <property type="match status" value="2"/>
</dbReference>
<dbReference type="InterPro" id="IPR051257">
    <property type="entry name" value="Diverse_CBS-Domain"/>
</dbReference>
<protein>
    <submittedName>
        <fullName evidence="4">CBS domain-containing protein</fullName>
    </submittedName>
</protein>
<dbReference type="KEGG" id="ngf:FRF71_06060"/>
<evidence type="ECO:0000259" key="3">
    <source>
        <dbReference type="PROSITE" id="PS51371"/>
    </source>
</evidence>
<name>A0A5B8S5N7_9SPHN</name>
<reference evidence="4 5" key="1">
    <citation type="journal article" date="2013" name="J. Microbiol. Biotechnol.">
        <title>Novosphingobium ginsenosidimutans sp. nov., with the ability to convert ginsenoside.</title>
        <authorList>
            <person name="Kim J.K."/>
            <person name="He D."/>
            <person name="Liu Q.M."/>
            <person name="Park H.Y."/>
            <person name="Jung M.S."/>
            <person name="Yoon M.H."/>
            <person name="Kim S.C."/>
            <person name="Im W.T."/>
        </authorList>
    </citation>
    <scope>NUCLEOTIDE SEQUENCE [LARGE SCALE GENOMIC DNA]</scope>
    <source>
        <strain evidence="4 5">FW-6</strain>
    </source>
</reference>
<keyword evidence="5" id="KW-1185">Reference proteome</keyword>
<dbReference type="InterPro" id="IPR046342">
    <property type="entry name" value="CBS_dom_sf"/>
</dbReference>
<accession>A0A5B8S5N7</accession>
<dbReference type="InterPro" id="IPR044725">
    <property type="entry name" value="CBSX3_CBS_dom"/>
</dbReference>
<sequence>MTIARLIEGRSSPIISIDASASVRSAVALLAEKRIGALPVMEGGTIAGIFSERDVVYGLAQNGPAMLDGPVGAVMTAPVISVDLQSDVLDALSLMTRRRIRHLPVVQGGAMVGFISIGDLVKYRIERIESEAQAMRSYIQSA</sequence>
<dbReference type="Gene3D" id="3.10.580.10">
    <property type="entry name" value="CBS-domain"/>
    <property type="match status" value="1"/>
</dbReference>
<proteinExistence type="predicted"/>
<evidence type="ECO:0000313" key="5">
    <source>
        <dbReference type="Proteomes" id="UP000321172"/>
    </source>
</evidence>
<dbReference type="PANTHER" id="PTHR43080">
    <property type="entry name" value="CBS DOMAIN-CONTAINING PROTEIN CBSX3, MITOCHONDRIAL"/>
    <property type="match status" value="1"/>
</dbReference>
<organism evidence="4 5">
    <name type="scientific">Novosphingobium ginsenosidimutans</name>
    <dbReference type="NCBI Taxonomy" id="1176536"/>
    <lineage>
        <taxon>Bacteria</taxon>
        <taxon>Pseudomonadati</taxon>
        <taxon>Pseudomonadota</taxon>
        <taxon>Alphaproteobacteria</taxon>
        <taxon>Sphingomonadales</taxon>
        <taxon>Sphingomonadaceae</taxon>
        <taxon>Novosphingobium</taxon>
    </lineage>
</organism>
<dbReference type="EMBL" id="CP042345">
    <property type="protein sequence ID" value="QEA15735.1"/>
    <property type="molecule type" value="Genomic_DNA"/>
</dbReference>
<dbReference type="AlphaFoldDB" id="A0A5B8S5N7"/>
<dbReference type="Pfam" id="PF00571">
    <property type="entry name" value="CBS"/>
    <property type="match status" value="2"/>
</dbReference>
<evidence type="ECO:0000256" key="2">
    <source>
        <dbReference type="PROSITE-ProRule" id="PRU00703"/>
    </source>
</evidence>
<feature type="domain" description="CBS" evidence="3">
    <location>
        <begin position="75"/>
        <end position="130"/>
    </location>
</feature>
<dbReference type="InterPro" id="IPR000644">
    <property type="entry name" value="CBS_dom"/>
</dbReference>
<dbReference type="Proteomes" id="UP000321172">
    <property type="component" value="Chromosome"/>
</dbReference>
<gene>
    <name evidence="4" type="ORF">FRF71_06060</name>
</gene>
<dbReference type="SUPFAM" id="SSF54631">
    <property type="entry name" value="CBS-domain pair"/>
    <property type="match status" value="1"/>
</dbReference>
<dbReference type="PANTHER" id="PTHR43080:SF2">
    <property type="entry name" value="CBS DOMAIN-CONTAINING PROTEIN"/>
    <property type="match status" value="1"/>
</dbReference>
<dbReference type="CDD" id="cd04623">
    <property type="entry name" value="CBS_pair_bac_euk"/>
    <property type="match status" value="1"/>
</dbReference>
<evidence type="ECO:0000313" key="4">
    <source>
        <dbReference type="EMBL" id="QEA15735.1"/>
    </source>
</evidence>
<feature type="domain" description="CBS" evidence="3">
    <location>
        <begin position="10"/>
        <end position="66"/>
    </location>
</feature>
<keyword evidence="1 2" id="KW-0129">CBS domain</keyword>